<name>A0A2J7TBM5_METSI</name>
<accession>A0A2J7TBM5</accession>
<protein>
    <submittedName>
        <fullName evidence="3">Uncharacterized protein</fullName>
    </submittedName>
</protein>
<dbReference type="Proteomes" id="UP000236286">
    <property type="component" value="Unassembled WGS sequence"/>
</dbReference>
<keyword evidence="2" id="KW-1133">Transmembrane helix</keyword>
<sequence>MSLTFETSRPMIEDGRGVFLEEPPTEAPTHPEEMKAIIEVRWGRSFAMKASARLTPAGLVCGAIAAAAVLLSSAALVRSVRAGRSG</sequence>
<organism evidence="3 4">
    <name type="scientific">Methylocella silvestris</name>
    <dbReference type="NCBI Taxonomy" id="199596"/>
    <lineage>
        <taxon>Bacteria</taxon>
        <taxon>Pseudomonadati</taxon>
        <taxon>Pseudomonadota</taxon>
        <taxon>Alphaproteobacteria</taxon>
        <taxon>Hyphomicrobiales</taxon>
        <taxon>Beijerinckiaceae</taxon>
        <taxon>Methylocella</taxon>
    </lineage>
</organism>
<reference evidence="3 4" key="1">
    <citation type="submission" date="2017-10" db="EMBL/GenBank/DDBJ databases">
        <title>Genome announcement of Methylocella silvestris TVC from permafrost.</title>
        <authorList>
            <person name="Wang J."/>
            <person name="Geng K."/>
            <person name="Ul-Haque F."/>
            <person name="Crombie A.T."/>
            <person name="Street L.E."/>
            <person name="Wookey P.A."/>
            <person name="Murrell J.C."/>
            <person name="Pratscher J."/>
        </authorList>
    </citation>
    <scope>NUCLEOTIDE SEQUENCE [LARGE SCALE GENOMIC DNA]</scope>
    <source>
        <strain evidence="3 4">TVC</strain>
    </source>
</reference>
<dbReference type="RefSeq" id="WP_102845498.1">
    <property type="nucleotide sequence ID" value="NZ_PDZR01000057.1"/>
</dbReference>
<evidence type="ECO:0000313" key="3">
    <source>
        <dbReference type="EMBL" id="PNG24171.1"/>
    </source>
</evidence>
<keyword evidence="2" id="KW-0472">Membrane</keyword>
<keyword evidence="2" id="KW-0812">Transmembrane</keyword>
<comment type="caution">
    <text evidence="3">The sequence shown here is derived from an EMBL/GenBank/DDBJ whole genome shotgun (WGS) entry which is preliminary data.</text>
</comment>
<feature type="region of interest" description="Disordered" evidence="1">
    <location>
        <begin position="1"/>
        <end position="32"/>
    </location>
</feature>
<dbReference type="AlphaFoldDB" id="A0A2J7TBM5"/>
<evidence type="ECO:0000256" key="2">
    <source>
        <dbReference type="SAM" id="Phobius"/>
    </source>
</evidence>
<proteinExistence type="predicted"/>
<evidence type="ECO:0000256" key="1">
    <source>
        <dbReference type="SAM" id="MobiDB-lite"/>
    </source>
</evidence>
<feature type="transmembrane region" description="Helical" evidence="2">
    <location>
        <begin position="57"/>
        <end position="77"/>
    </location>
</feature>
<gene>
    <name evidence="3" type="ORF">CR492_20185</name>
</gene>
<evidence type="ECO:0000313" key="4">
    <source>
        <dbReference type="Proteomes" id="UP000236286"/>
    </source>
</evidence>
<dbReference type="EMBL" id="PDZR01000057">
    <property type="protein sequence ID" value="PNG24171.1"/>
    <property type="molecule type" value="Genomic_DNA"/>
</dbReference>